<dbReference type="InterPro" id="IPR001387">
    <property type="entry name" value="Cro/C1-type_HTH"/>
</dbReference>
<keyword evidence="9" id="KW-1185">Reference proteome</keyword>
<dbReference type="GO" id="GO:0003677">
    <property type="term" value="F:DNA binding"/>
    <property type="evidence" value="ECO:0007669"/>
    <property type="project" value="InterPro"/>
</dbReference>
<dbReference type="Pfam" id="PF12895">
    <property type="entry name" value="ANAPC3"/>
    <property type="match status" value="1"/>
</dbReference>
<dbReference type="Gene3D" id="1.25.40.10">
    <property type="entry name" value="Tetratricopeptide repeat domain"/>
    <property type="match status" value="3"/>
</dbReference>
<dbReference type="SUPFAM" id="SSF48452">
    <property type="entry name" value="TPR-like"/>
    <property type="match status" value="2"/>
</dbReference>
<proteinExistence type="inferred from homology"/>
<evidence type="ECO:0000313" key="9">
    <source>
        <dbReference type="Proteomes" id="UP000214688"/>
    </source>
</evidence>
<dbReference type="PROSITE" id="PS50005">
    <property type="entry name" value="TPR"/>
    <property type="match status" value="1"/>
</dbReference>
<comment type="similarity">
    <text evidence="5">Belongs to the Rap family.</text>
</comment>
<evidence type="ECO:0000256" key="6">
    <source>
        <dbReference type="PROSITE-ProRule" id="PRU00339"/>
    </source>
</evidence>
<comment type="subcellular location">
    <subcellularLocation>
        <location evidence="1">Cytoplasm</location>
    </subcellularLocation>
</comment>
<dbReference type="Gene3D" id="1.10.260.40">
    <property type="entry name" value="lambda repressor-like DNA-binding domains"/>
    <property type="match status" value="1"/>
</dbReference>
<dbReference type="SMART" id="SM00028">
    <property type="entry name" value="TPR"/>
    <property type="match status" value="5"/>
</dbReference>
<evidence type="ECO:0000259" key="7">
    <source>
        <dbReference type="PROSITE" id="PS50943"/>
    </source>
</evidence>
<dbReference type="SMART" id="SM00530">
    <property type="entry name" value="HTH_XRE"/>
    <property type="match status" value="1"/>
</dbReference>
<dbReference type="GO" id="GO:0005737">
    <property type="term" value="C:cytoplasm"/>
    <property type="evidence" value="ECO:0007669"/>
    <property type="project" value="UniProtKB-SubCell"/>
</dbReference>
<evidence type="ECO:0000256" key="5">
    <source>
        <dbReference type="ARBA" id="ARBA00038253"/>
    </source>
</evidence>
<feature type="domain" description="HTH cro/C1-type" evidence="7">
    <location>
        <begin position="10"/>
        <end position="63"/>
    </location>
</feature>
<reference evidence="8 9" key="1">
    <citation type="journal article" date="2015" name="Int. J. Syst. Evol. Microbiol.">
        <title>Tumebacillus algifaecis sp. nov., isolated from decomposing algal scum.</title>
        <authorList>
            <person name="Wu Y.F."/>
            <person name="Zhang B."/>
            <person name="Xing P."/>
            <person name="Wu Q.L."/>
            <person name="Liu S.J."/>
        </authorList>
    </citation>
    <scope>NUCLEOTIDE SEQUENCE [LARGE SCALE GENOMIC DNA]</scope>
    <source>
        <strain evidence="8 9">THMBR28</strain>
    </source>
</reference>
<dbReference type="RefSeq" id="WP_094235165.1">
    <property type="nucleotide sequence ID" value="NZ_CP022657.1"/>
</dbReference>
<evidence type="ECO:0000256" key="2">
    <source>
        <dbReference type="ARBA" id="ARBA00022490"/>
    </source>
</evidence>
<dbReference type="InterPro" id="IPR002885">
    <property type="entry name" value="PPR_rpt"/>
</dbReference>
<accession>A0A223CXG3</accession>
<sequence length="413" mass="46958">MNNSSLGERIKKARKESDLTQNDLARGIVTSSMICQIENGKAFPSYKVLAALADRLDKPIEYFVSDTETNIRQRSSFTLAKALIAAGSFAKAYTLLKSMQDFGQGEAEEFHMTLAKCCQELGRYEEAIDLLDERLSQAHGDLAQTFTVYLRLGEVAEHSAQYQLALYHWKKAYDLLDRVEVDPFDRAHLLTSIGNTYHRLGCYDEAVQYLQMAFEERREHVSLEDLGQMFLTLSLSYLDSQNFDQAAVCSERAHAIFRSLNHLDLATDVKRSLAVLLAKQHGRVDEALQIFDECIEHYMKQEDRYNIGLTQLETAYVLQLAGEVDMAISMVRDSLPLLTANDLELARGHRLLADLYRSKREVKDAIQHLSLSLNLYQKHGHSVGMMEAMNISVSLYQDWEQCQQTSYEALITA</sequence>
<dbReference type="KEGG" id="tab:CIG75_02215"/>
<dbReference type="Pfam" id="PF01535">
    <property type="entry name" value="PPR"/>
    <property type="match status" value="1"/>
</dbReference>
<dbReference type="PANTHER" id="PTHR46630:SF1">
    <property type="entry name" value="TETRATRICOPEPTIDE REPEAT PROTEIN 29"/>
    <property type="match status" value="1"/>
</dbReference>
<dbReference type="InterPro" id="IPR019734">
    <property type="entry name" value="TPR_rpt"/>
</dbReference>
<evidence type="ECO:0000313" key="8">
    <source>
        <dbReference type="EMBL" id="ASS73905.1"/>
    </source>
</evidence>
<dbReference type="SUPFAM" id="SSF47413">
    <property type="entry name" value="lambda repressor-like DNA-binding domains"/>
    <property type="match status" value="1"/>
</dbReference>
<dbReference type="OrthoDB" id="2470999at2"/>
<dbReference type="PANTHER" id="PTHR46630">
    <property type="entry name" value="TETRATRICOPEPTIDE REPEAT PROTEIN 29"/>
    <property type="match status" value="1"/>
</dbReference>
<dbReference type="Pfam" id="PF01381">
    <property type="entry name" value="HTH_3"/>
    <property type="match status" value="1"/>
</dbReference>
<dbReference type="PROSITE" id="PS50943">
    <property type="entry name" value="HTH_CROC1"/>
    <property type="match status" value="1"/>
</dbReference>
<keyword evidence="2" id="KW-0963">Cytoplasm</keyword>
<protein>
    <recommendedName>
        <fullName evidence="7">HTH cro/C1-type domain-containing protein</fullName>
    </recommendedName>
</protein>
<feature type="repeat" description="TPR" evidence="6">
    <location>
        <begin position="187"/>
        <end position="220"/>
    </location>
</feature>
<dbReference type="InterPro" id="IPR051476">
    <property type="entry name" value="Bac_ResReg_Asp_Phosphatase"/>
</dbReference>
<organism evidence="8 9">
    <name type="scientific">Tumebacillus algifaecis</name>
    <dbReference type="NCBI Taxonomy" id="1214604"/>
    <lineage>
        <taxon>Bacteria</taxon>
        <taxon>Bacillati</taxon>
        <taxon>Bacillota</taxon>
        <taxon>Bacilli</taxon>
        <taxon>Bacillales</taxon>
        <taxon>Alicyclobacillaceae</taxon>
        <taxon>Tumebacillus</taxon>
    </lineage>
</organism>
<dbReference type="InterPro" id="IPR011990">
    <property type="entry name" value="TPR-like_helical_dom_sf"/>
</dbReference>
<dbReference type="InterPro" id="IPR010982">
    <property type="entry name" value="Lambda_DNA-bd_dom_sf"/>
</dbReference>
<dbReference type="Proteomes" id="UP000214688">
    <property type="component" value="Chromosome"/>
</dbReference>
<keyword evidence="4 6" id="KW-0802">TPR repeat</keyword>
<gene>
    <name evidence="8" type="ORF">CIG75_02215</name>
</gene>
<dbReference type="CDD" id="cd00093">
    <property type="entry name" value="HTH_XRE"/>
    <property type="match status" value="1"/>
</dbReference>
<dbReference type="AlphaFoldDB" id="A0A223CXG3"/>
<evidence type="ECO:0000256" key="3">
    <source>
        <dbReference type="ARBA" id="ARBA00022737"/>
    </source>
</evidence>
<dbReference type="EMBL" id="CP022657">
    <property type="protein sequence ID" value="ASS73905.1"/>
    <property type="molecule type" value="Genomic_DNA"/>
</dbReference>
<evidence type="ECO:0000256" key="1">
    <source>
        <dbReference type="ARBA" id="ARBA00004496"/>
    </source>
</evidence>
<evidence type="ECO:0000256" key="4">
    <source>
        <dbReference type="ARBA" id="ARBA00022803"/>
    </source>
</evidence>
<dbReference type="Pfam" id="PF13424">
    <property type="entry name" value="TPR_12"/>
    <property type="match status" value="1"/>
</dbReference>
<name>A0A223CXG3_9BACL</name>
<keyword evidence="3" id="KW-0677">Repeat</keyword>